<evidence type="ECO:0000256" key="4">
    <source>
        <dbReference type="ARBA" id="ARBA00022502"/>
    </source>
</evidence>
<name>A0A835YTR5_9STRA</name>
<sequence length="288" mass="30184">MHSASVADTVKWERVLYKRQPFPDNYVPDDFLCYASRGQRRRFSWARSAVHTAALIQQLSAVATFLAIYAAIVDLRLTAQGLLLFDASAATAGAAAMSLLGGSGPPALGRAAFHLALFTALLRILAPVLRTLTACGVCHDSDVGGDSDGGSSKAGGDGSGRRSVGGGAVSLNAAVFAAVLLASRLPTNELVFGFALLAAELFALFPVVCCSVQSHTSPVGHIAMAALFAAVAASLLWLQDCRLCAAFCSIVFAVTVVCPLWLHQLSKHKCILRGPWDIADVPEIGDDD</sequence>
<dbReference type="GO" id="GO:0006506">
    <property type="term" value="P:GPI anchor biosynthetic process"/>
    <property type="evidence" value="ECO:0007669"/>
    <property type="project" value="UniProtKB-UniPathway"/>
</dbReference>
<comment type="subcellular location">
    <subcellularLocation>
        <location evidence="1">Membrane</location>
        <topology evidence="1">Multi-pass membrane protein</topology>
    </subcellularLocation>
</comment>
<reference evidence="9" key="1">
    <citation type="submission" date="2021-02" db="EMBL/GenBank/DDBJ databases">
        <title>First Annotated Genome of the Yellow-green Alga Tribonema minus.</title>
        <authorList>
            <person name="Mahan K.M."/>
        </authorList>
    </citation>
    <scope>NUCLEOTIDE SEQUENCE</scope>
    <source>
        <strain evidence="9">UTEX B ZZ1240</strain>
    </source>
</reference>
<organism evidence="9 10">
    <name type="scientific">Tribonema minus</name>
    <dbReference type="NCBI Taxonomy" id="303371"/>
    <lineage>
        <taxon>Eukaryota</taxon>
        <taxon>Sar</taxon>
        <taxon>Stramenopiles</taxon>
        <taxon>Ochrophyta</taxon>
        <taxon>PX clade</taxon>
        <taxon>Xanthophyceae</taxon>
        <taxon>Tribonematales</taxon>
        <taxon>Tribonemataceae</taxon>
        <taxon>Tribonema</taxon>
    </lineage>
</organism>
<dbReference type="PANTHER" id="PTHR12982:SF0">
    <property type="entry name" value="PHOSPHATIDYLINOSITOL N-ACETYLGLUCOSAMINYLTRANSFERASE SUBUNIT C"/>
    <property type="match status" value="1"/>
</dbReference>
<keyword evidence="5 8" id="KW-0812">Transmembrane</keyword>
<evidence type="ECO:0000256" key="5">
    <source>
        <dbReference type="ARBA" id="ARBA00022692"/>
    </source>
</evidence>
<evidence type="ECO:0000313" key="9">
    <source>
        <dbReference type="EMBL" id="KAG5181426.1"/>
    </source>
</evidence>
<feature type="transmembrane region" description="Helical" evidence="8">
    <location>
        <begin position="78"/>
        <end position="100"/>
    </location>
</feature>
<evidence type="ECO:0000313" key="10">
    <source>
        <dbReference type="Proteomes" id="UP000664859"/>
    </source>
</evidence>
<evidence type="ECO:0000256" key="3">
    <source>
        <dbReference type="ARBA" id="ARBA00008321"/>
    </source>
</evidence>
<evidence type="ECO:0000256" key="1">
    <source>
        <dbReference type="ARBA" id="ARBA00004141"/>
    </source>
</evidence>
<dbReference type="AlphaFoldDB" id="A0A835YTR5"/>
<accession>A0A835YTR5</accession>
<feature type="transmembrane region" description="Helical" evidence="8">
    <location>
        <begin position="107"/>
        <end position="126"/>
    </location>
</feature>
<dbReference type="OrthoDB" id="196709at2759"/>
<gene>
    <name evidence="9" type="ORF">JKP88DRAFT_322031</name>
</gene>
<feature type="transmembrane region" description="Helical" evidence="8">
    <location>
        <begin position="243"/>
        <end position="262"/>
    </location>
</feature>
<keyword evidence="7 8" id="KW-0472">Membrane</keyword>
<protein>
    <submittedName>
        <fullName evidence="9">Phosphatidylinositol N-acetylglucosaminyltransferase subunit C</fullName>
    </submittedName>
</protein>
<feature type="transmembrane region" description="Helical" evidence="8">
    <location>
        <begin position="164"/>
        <end position="183"/>
    </location>
</feature>
<proteinExistence type="inferred from homology"/>
<keyword evidence="6 8" id="KW-1133">Transmembrane helix</keyword>
<evidence type="ECO:0000256" key="6">
    <source>
        <dbReference type="ARBA" id="ARBA00022989"/>
    </source>
</evidence>
<dbReference type="PANTHER" id="PTHR12982">
    <property type="entry name" value="PHOSPHATIDYLINOSITOL GLYCAN, CLASS C"/>
    <property type="match status" value="1"/>
</dbReference>
<comment type="pathway">
    <text evidence="2">Glycolipid biosynthesis; glycosylphosphatidylinositol-anchor biosynthesis.</text>
</comment>
<dbReference type="Pfam" id="PF06432">
    <property type="entry name" value="GPI2"/>
    <property type="match status" value="2"/>
</dbReference>
<evidence type="ECO:0000256" key="7">
    <source>
        <dbReference type="ARBA" id="ARBA00023136"/>
    </source>
</evidence>
<keyword evidence="9" id="KW-0328">Glycosyltransferase</keyword>
<dbReference type="EMBL" id="JAFCMP010000334">
    <property type="protein sequence ID" value="KAG5181426.1"/>
    <property type="molecule type" value="Genomic_DNA"/>
</dbReference>
<feature type="transmembrane region" description="Helical" evidence="8">
    <location>
        <begin position="49"/>
        <end position="72"/>
    </location>
</feature>
<keyword evidence="10" id="KW-1185">Reference proteome</keyword>
<dbReference type="GO" id="GO:0000506">
    <property type="term" value="C:glycosylphosphatidylinositol-N-acetylglucosaminyltransferase (GPI-GnT) complex"/>
    <property type="evidence" value="ECO:0007669"/>
    <property type="project" value="TreeGrafter"/>
</dbReference>
<evidence type="ECO:0000256" key="2">
    <source>
        <dbReference type="ARBA" id="ARBA00004687"/>
    </source>
</evidence>
<feature type="transmembrane region" description="Helical" evidence="8">
    <location>
        <begin position="190"/>
        <end position="214"/>
    </location>
</feature>
<evidence type="ECO:0000256" key="8">
    <source>
        <dbReference type="SAM" id="Phobius"/>
    </source>
</evidence>
<feature type="transmembrane region" description="Helical" evidence="8">
    <location>
        <begin position="220"/>
        <end position="238"/>
    </location>
</feature>
<dbReference type="UniPathway" id="UPA00196"/>
<comment type="caution">
    <text evidence="9">The sequence shown here is derived from an EMBL/GenBank/DDBJ whole genome shotgun (WGS) entry which is preliminary data.</text>
</comment>
<keyword evidence="4" id="KW-0337">GPI-anchor biosynthesis</keyword>
<dbReference type="Proteomes" id="UP000664859">
    <property type="component" value="Unassembled WGS sequence"/>
</dbReference>
<dbReference type="InterPro" id="IPR009450">
    <property type="entry name" value="Plno_GlcNAc_GPI2"/>
</dbReference>
<keyword evidence="9" id="KW-0808">Transferase</keyword>
<dbReference type="GO" id="GO:0016757">
    <property type="term" value="F:glycosyltransferase activity"/>
    <property type="evidence" value="ECO:0007669"/>
    <property type="project" value="UniProtKB-KW"/>
</dbReference>
<comment type="similarity">
    <text evidence="3">Belongs to the PIGC family.</text>
</comment>